<evidence type="ECO:0000313" key="2">
    <source>
        <dbReference type="Proteomes" id="UP001367508"/>
    </source>
</evidence>
<name>A0AAN9RBF7_CANGL</name>
<organism evidence="1 2">
    <name type="scientific">Canavalia gladiata</name>
    <name type="common">Sword bean</name>
    <name type="synonym">Dolichos gladiatus</name>
    <dbReference type="NCBI Taxonomy" id="3824"/>
    <lineage>
        <taxon>Eukaryota</taxon>
        <taxon>Viridiplantae</taxon>
        <taxon>Streptophyta</taxon>
        <taxon>Embryophyta</taxon>
        <taxon>Tracheophyta</taxon>
        <taxon>Spermatophyta</taxon>
        <taxon>Magnoliopsida</taxon>
        <taxon>eudicotyledons</taxon>
        <taxon>Gunneridae</taxon>
        <taxon>Pentapetalae</taxon>
        <taxon>rosids</taxon>
        <taxon>fabids</taxon>
        <taxon>Fabales</taxon>
        <taxon>Fabaceae</taxon>
        <taxon>Papilionoideae</taxon>
        <taxon>50 kb inversion clade</taxon>
        <taxon>NPAAA clade</taxon>
        <taxon>indigoferoid/millettioid clade</taxon>
        <taxon>Phaseoleae</taxon>
        <taxon>Canavalia</taxon>
    </lineage>
</organism>
<dbReference type="AlphaFoldDB" id="A0AAN9RBF7"/>
<proteinExistence type="predicted"/>
<dbReference type="Proteomes" id="UP001367508">
    <property type="component" value="Unassembled WGS sequence"/>
</dbReference>
<evidence type="ECO:0000313" key="1">
    <source>
        <dbReference type="EMBL" id="KAK7360603.1"/>
    </source>
</evidence>
<accession>A0AAN9RBF7</accession>
<sequence length="122" mass="13792">MSASKGHVKICDGHKSSVKLVYEPQPCLRAITALAEEITAQMACGKDHTITSEWLYLHMGTWKAKLCSAWRGGDKHAIKLTIQEPFPSLRPYNGKQLFQPNSSLLYWSLLMRTVQVVMQKTM</sequence>
<reference evidence="1 2" key="1">
    <citation type="submission" date="2024-01" db="EMBL/GenBank/DDBJ databases">
        <title>The genomes of 5 underutilized Papilionoideae crops provide insights into root nodulation and disease resistanc.</title>
        <authorList>
            <person name="Jiang F."/>
        </authorList>
    </citation>
    <scope>NUCLEOTIDE SEQUENCE [LARGE SCALE GENOMIC DNA]</scope>
    <source>
        <strain evidence="1">LVBAO_FW01</strain>
        <tissue evidence="1">Leaves</tissue>
    </source>
</reference>
<keyword evidence="2" id="KW-1185">Reference proteome</keyword>
<dbReference type="EMBL" id="JAYMYQ010000001">
    <property type="protein sequence ID" value="KAK7360603.1"/>
    <property type="molecule type" value="Genomic_DNA"/>
</dbReference>
<comment type="caution">
    <text evidence="1">The sequence shown here is derived from an EMBL/GenBank/DDBJ whole genome shotgun (WGS) entry which is preliminary data.</text>
</comment>
<gene>
    <name evidence="1" type="ORF">VNO77_02610</name>
</gene>
<protein>
    <submittedName>
        <fullName evidence="1">Uncharacterized protein</fullName>
    </submittedName>
</protein>